<evidence type="ECO:0000313" key="7">
    <source>
        <dbReference type="Proteomes" id="UP001230188"/>
    </source>
</evidence>
<dbReference type="GO" id="GO:0005739">
    <property type="term" value="C:mitochondrion"/>
    <property type="evidence" value="ECO:0007669"/>
    <property type="project" value="TreeGrafter"/>
</dbReference>
<keyword evidence="3" id="KW-0831">Ubiquinone biosynthesis</keyword>
<reference evidence="6" key="1">
    <citation type="submission" date="2023-01" db="EMBL/GenBank/DDBJ databases">
        <title>Metagenome sequencing of chrysophaentin producing Chrysophaeum taylorii.</title>
        <authorList>
            <person name="Davison J."/>
            <person name="Bewley C."/>
        </authorList>
    </citation>
    <scope>NUCLEOTIDE SEQUENCE</scope>
    <source>
        <strain evidence="6">NIES-1699</strain>
    </source>
</reference>
<evidence type="ECO:0000256" key="2">
    <source>
        <dbReference type="ARBA" id="ARBA00022679"/>
    </source>
</evidence>
<comment type="caution">
    <text evidence="6">The sequence shown here is derived from an EMBL/GenBank/DDBJ whole genome shotgun (WGS) entry which is preliminary data.</text>
</comment>
<dbReference type="GO" id="GO:0032259">
    <property type="term" value="P:methylation"/>
    <property type="evidence" value="ECO:0007669"/>
    <property type="project" value="UniProtKB-KW"/>
</dbReference>
<evidence type="ECO:0000259" key="5">
    <source>
        <dbReference type="Pfam" id="PF08241"/>
    </source>
</evidence>
<dbReference type="NCBIfam" id="TIGR01983">
    <property type="entry name" value="UbiG"/>
    <property type="match status" value="1"/>
</dbReference>
<sequence length="196" mass="20750">MPRSPNRTSVDGASVLDVGCGGGLLSRALAKRGAHVTGIDASSSAIAAAAAASSNDDVELIVGEAEHLEGREFDVVCALEVIEHVADAALFVRTLGRLAKRDVFLSTLDRTWLSWAVGVVAAEKIFGILPRGTHDWTKFLPPDEVAVMLGRAGLAVKDVAALHFVWGPLGLHRAWLGPFVPGLTPNYILHATKSNR</sequence>
<keyword evidence="7" id="KW-1185">Reference proteome</keyword>
<organism evidence="6 7">
    <name type="scientific">Chrysophaeum taylorii</name>
    <dbReference type="NCBI Taxonomy" id="2483200"/>
    <lineage>
        <taxon>Eukaryota</taxon>
        <taxon>Sar</taxon>
        <taxon>Stramenopiles</taxon>
        <taxon>Ochrophyta</taxon>
        <taxon>Pelagophyceae</taxon>
        <taxon>Pelagomonadales</taxon>
        <taxon>Pelagomonadaceae</taxon>
        <taxon>Chrysophaeum</taxon>
    </lineage>
</organism>
<gene>
    <name evidence="6" type="ORF">CTAYLR_007546</name>
</gene>
<dbReference type="InterPro" id="IPR013216">
    <property type="entry name" value="Methyltransf_11"/>
</dbReference>
<dbReference type="GO" id="GO:0010420">
    <property type="term" value="F:polyprenyldihydroxybenzoate methyltransferase activity"/>
    <property type="evidence" value="ECO:0007669"/>
    <property type="project" value="InterPro"/>
</dbReference>
<protein>
    <recommendedName>
        <fullName evidence="5">Methyltransferase type 11 domain-containing protein</fullName>
    </recommendedName>
</protein>
<keyword evidence="1" id="KW-0489">Methyltransferase</keyword>
<keyword evidence="2" id="KW-0808">Transferase</keyword>
<dbReference type="Pfam" id="PF08241">
    <property type="entry name" value="Methyltransf_11"/>
    <property type="match status" value="1"/>
</dbReference>
<feature type="domain" description="Methyltransferase type 11" evidence="5">
    <location>
        <begin position="16"/>
        <end position="103"/>
    </location>
</feature>
<dbReference type="SUPFAM" id="SSF53335">
    <property type="entry name" value="S-adenosyl-L-methionine-dependent methyltransferases"/>
    <property type="match status" value="1"/>
</dbReference>
<name>A0AAD7XGE9_9STRA</name>
<dbReference type="CDD" id="cd02440">
    <property type="entry name" value="AdoMet_MTases"/>
    <property type="match status" value="1"/>
</dbReference>
<evidence type="ECO:0000313" key="6">
    <source>
        <dbReference type="EMBL" id="KAJ8598318.1"/>
    </source>
</evidence>
<evidence type="ECO:0000256" key="1">
    <source>
        <dbReference type="ARBA" id="ARBA00022603"/>
    </source>
</evidence>
<accession>A0AAD7XGE9</accession>
<dbReference type="InterPro" id="IPR029063">
    <property type="entry name" value="SAM-dependent_MTases_sf"/>
</dbReference>
<keyword evidence="4" id="KW-0949">S-adenosyl-L-methionine</keyword>
<dbReference type="Gene3D" id="3.40.50.150">
    <property type="entry name" value="Vaccinia Virus protein VP39"/>
    <property type="match status" value="1"/>
</dbReference>
<dbReference type="PANTHER" id="PTHR43464:SF19">
    <property type="entry name" value="UBIQUINONE BIOSYNTHESIS O-METHYLTRANSFERASE, MITOCHONDRIAL"/>
    <property type="match status" value="1"/>
</dbReference>
<dbReference type="Proteomes" id="UP001230188">
    <property type="component" value="Unassembled WGS sequence"/>
</dbReference>
<evidence type="ECO:0000256" key="3">
    <source>
        <dbReference type="ARBA" id="ARBA00022688"/>
    </source>
</evidence>
<dbReference type="InterPro" id="IPR010233">
    <property type="entry name" value="UbiG_MeTrfase"/>
</dbReference>
<dbReference type="AlphaFoldDB" id="A0AAD7XGE9"/>
<proteinExistence type="predicted"/>
<evidence type="ECO:0000256" key="4">
    <source>
        <dbReference type="ARBA" id="ARBA00022691"/>
    </source>
</evidence>
<dbReference type="GO" id="GO:0061542">
    <property type="term" value="F:3-demethylubiquinol 3-O-methyltransferase activity"/>
    <property type="evidence" value="ECO:0007669"/>
    <property type="project" value="InterPro"/>
</dbReference>
<dbReference type="EMBL" id="JAQMWT010000677">
    <property type="protein sequence ID" value="KAJ8598318.1"/>
    <property type="molecule type" value="Genomic_DNA"/>
</dbReference>
<dbReference type="PANTHER" id="PTHR43464">
    <property type="entry name" value="METHYLTRANSFERASE"/>
    <property type="match status" value="1"/>
</dbReference>